<sequence length="161" mass="19023">MNKQVAHNFLPQEQLDLAYSHESIELNRYRWLALSFLPIDPSVSRLMSSIGLECVHRLSSLQKAALQIGLSACINNSPTWELPRFYKNNSRHFFVVDERMGHHLLEHAEEAAYETYVFFNWLLETNATPELYRPLWNCVNQKNNELNIIKECRENWKVQIF</sequence>
<gene>
    <name evidence="1" type="ORF">ELY33_15515</name>
</gene>
<dbReference type="OrthoDB" id="6161818at2"/>
<organism evidence="1 2">
    <name type="scientific">Vreelandella andesensis</name>
    <dbReference type="NCBI Taxonomy" id="447567"/>
    <lineage>
        <taxon>Bacteria</taxon>
        <taxon>Pseudomonadati</taxon>
        <taxon>Pseudomonadota</taxon>
        <taxon>Gammaproteobacteria</taxon>
        <taxon>Oceanospirillales</taxon>
        <taxon>Halomonadaceae</taxon>
        <taxon>Vreelandella</taxon>
    </lineage>
</organism>
<dbReference type="AlphaFoldDB" id="A0A433KFI4"/>
<reference evidence="1 2" key="1">
    <citation type="submission" date="2018-12" db="EMBL/GenBank/DDBJ databases">
        <title>three novel Halomonas strain isolated from plants.</title>
        <authorList>
            <person name="Sun C."/>
        </authorList>
    </citation>
    <scope>NUCLEOTIDE SEQUENCE [LARGE SCALE GENOMIC DNA]</scope>
    <source>
        <strain evidence="1 2">DSM 19434</strain>
    </source>
</reference>
<keyword evidence="2" id="KW-1185">Reference proteome</keyword>
<accession>A0A433KFI4</accession>
<dbReference type="EMBL" id="RZHG01000028">
    <property type="protein sequence ID" value="RUR27307.1"/>
    <property type="molecule type" value="Genomic_DNA"/>
</dbReference>
<name>A0A433KFI4_9GAMM</name>
<proteinExistence type="predicted"/>
<protein>
    <submittedName>
        <fullName evidence="1">Uncharacterized protein</fullName>
    </submittedName>
</protein>
<evidence type="ECO:0000313" key="1">
    <source>
        <dbReference type="EMBL" id="RUR27307.1"/>
    </source>
</evidence>
<evidence type="ECO:0000313" key="2">
    <source>
        <dbReference type="Proteomes" id="UP000287336"/>
    </source>
</evidence>
<dbReference type="RefSeq" id="WP_126948808.1">
    <property type="nucleotide sequence ID" value="NZ_RZHG01000028.1"/>
</dbReference>
<dbReference type="Proteomes" id="UP000287336">
    <property type="component" value="Unassembled WGS sequence"/>
</dbReference>
<comment type="caution">
    <text evidence="1">The sequence shown here is derived from an EMBL/GenBank/DDBJ whole genome shotgun (WGS) entry which is preliminary data.</text>
</comment>